<feature type="compositionally biased region" description="Basic and acidic residues" evidence="1">
    <location>
        <begin position="189"/>
        <end position="205"/>
    </location>
</feature>
<dbReference type="STRING" id="1214573.A0A0G2FJD1"/>
<evidence type="ECO:0000313" key="2">
    <source>
        <dbReference type="EMBL" id="KKY34169.1"/>
    </source>
</evidence>
<sequence length="555" mass="62592">MTAPMNSAHAQHDTKKVLLVNGSNSAFHEREAAKDQLRRGYASVPRVEMQDHTQGNRNIGGETRDVDRKGGARGRVDIGGPNEIESDVDLDENKNFLKTGRFKKQQLLLSCLRPDMFATQPRDSDVAYSDQARNGGNGDHQATETGSAGEGDGSTEPGHSDLGVSVGASQLQKPLVLMNPGQTEKQRKRVADGRADGSNDRGERGSTDLFLEVGRRARDELVPYIPRGSRRRRQMRVVLRAPPDELRRISQRPVQRPDIPVDMTKCLLIMVPLEIQERIYEYLLLADDPIQVLHGWAKLYQRQRSNLHPAILQTCWKIFKNASVFLYGRNVFRYMVRDRPASDAPPSFGQDINVEKYMPLFRKLELKIERSRTEHAYCTSLANAIHLLNTHGADLHTLTVDVSPSVEGDTLSTVGYFYQNGEIVQALKTLRTCFIVVRVLTPKTEDEPAKSLRRKLDMRTELCRFEKAPSQPPETQLDDLSGMITYACESPSEVVEWGWFEEFEVVPQQNERRARSSRITYNDQDDDDVGITDENDDGDDSGDFGVRSHRGSRTT</sequence>
<evidence type="ECO:0000313" key="3">
    <source>
        <dbReference type="Proteomes" id="UP000034680"/>
    </source>
</evidence>
<accession>A0A0G2FJD1</accession>
<proteinExistence type="predicted"/>
<feature type="compositionally biased region" description="Acidic residues" evidence="1">
    <location>
        <begin position="523"/>
        <end position="542"/>
    </location>
</feature>
<feature type="compositionally biased region" description="Basic and acidic residues" evidence="1">
    <location>
        <begin position="62"/>
        <end position="76"/>
    </location>
</feature>
<gene>
    <name evidence="2" type="ORF">UCDDA912_g05872</name>
</gene>
<keyword evidence="3" id="KW-1185">Reference proteome</keyword>
<dbReference type="EMBL" id="LCUC01000214">
    <property type="protein sequence ID" value="KKY34169.1"/>
    <property type="molecule type" value="Genomic_DNA"/>
</dbReference>
<organism evidence="2 3">
    <name type="scientific">Diaporthe ampelina</name>
    <dbReference type="NCBI Taxonomy" id="1214573"/>
    <lineage>
        <taxon>Eukaryota</taxon>
        <taxon>Fungi</taxon>
        <taxon>Dikarya</taxon>
        <taxon>Ascomycota</taxon>
        <taxon>Pezizomycotina</taxon>
        <taxon>Sordariomycetes</taxon>
        <taxon>Sordariomycetidae</taxon>
        <taxon>Diaporthales</taxon>
        <taxon>Diaporthaceae</taxon>
        <taxon>Diaporthe</taxon>
    </lineage>
</organism>
<feature type="region of interest" description="Disordered" evidence="1">
    <location>
        <begin position="53"/>
        <end position="80"/>
    </location>
</feature>
<comment type="caution">
    <text evidence="2">The sequence shown here is derived from an EMBL/GenBank/DDBJ whole genome shotgun (WGS) entry which is preliminary data.</text>
</comment>
<protein>
    <submittedName>
        <fullName evidence="2">Uncharacterized protein</fullName>
    </submittedName>
</protein>
<name>A0A0G2FJD1_9PEZI</name>
<dbReference type="Proteomes" id="UP000034680">
    <property type="component" value="Unassembled WGS sequence"/>
</dbReference>
<dbReference type="AlphaFoldDB" id="A0A0G2FJD1"/>
<reference evidence="2 3" key="1">
    <citation type="submission" date="2015-05" db="EMBL/GenBank/DDBJ databases">
        <title>Distinctive expansion of gene families associated with plant cell wall degradation and secondary metabolism in the genomes of grapevine trunk pathogens.</title>
        <authorList>
            <person name="Lawrence D.P."/>
            <person name="Travadon R."/>
            <person name="Rolshausen P.E."/>
            <person name="Baumgartner K."/>
        </authorList>
    </citation>
    <scope>NUCLEOTIDE SEQUENCE [LARGE SCALE GENOMIC DNA]</scope>
    <source>
        <strain evidence="2">DA912</strain>
    </source>
</reference>
<feature type="region of interest" description="Disordered" evidence="1">
    <location>
        <begin position="122"/>
        <end position="205"/>
    </location>
</feature>
<evidence type="ECO:0000256" key="1">
    <source>
        <dbReference type="SAM" id="MobiDB-lite"/>
    </source>
</evidence>
<feature type="region of interest" description="Disordered" evidence="1">
    <location>
        <begin position="507"/>
        <end position="555"/>
    </location>
</feature>
<dbReference type="OrthoDB" id="5413827at2759"/>
<reference evidence="2 3" key="2">
    <citation type="submission" date="2015-05" db="EMBL/GenBank/DDBJ databases">
        <authorList>
            <person name="Morales-Cruz A."/>
            <person name="Amrine K.C."/>
            <person name="Cantu D."/>
        </authorList>
    </citation>
    <scope>NUCLEOTIDE SEQUENCE [LARGE SCALE GENOMIC DNA]</scope>
    <source>
        <strain evidence="2">DA912</strain>
    </source>
</reference>